<keyword evidence="4 5" id="KW-0418">Kinase</keyword>
<evidence type="ECO:0000259" key="7">
    <source>
        <dbReference type="Pfam" id="PF02782"/>
    </source>
</evidence>
<evidence type="ECO:0000256" key="2">
    <source>
        <dbReference type="ARBA" id="ARBA00022553"/>
    </source>
</evidence>
<evidence type="ECO:0000313" key="8">
    <source>
        <dbReference type="EMBL" id="EUJ21736.1"/>
    </source>
</evidence>
<evidence type="ECO:0000256" key="4">
    <source>
        <dbReference type="ARBA" id="ARBA00022777"/>
    </source>
</evidence>
<dbReference type="GO" id="GO:0016301">
    <property type="term" value="F:kinase activity"/>
    <property type="evidence" value="ECO:0007669"/>
    <property type="project" value="UniProtKB-KW"/>
</dbReference>
<organism evidence="8 9">
    <name type="scientific">Listeria grandensis FSL F6-0971</name>
    <dbReference type="NCBI Taxonomy" id="1265819"/>
    <lineage>
        <taxon>Bacteria</taxon>
        <taxon>Bacillati</taxon>
        <taxon>Bacillota</taxon>
        <taxon>Bacilli</taxon>
        <taxon>Bacillales</taxon>
        <taxon>Listeriaceae</taxon>
        <taxon>Listeria</taxon>
    </lineage>
</organism>
<accession>W7BF02</accession>
<feature type="domain" description="Carbohydrate kinase FGGY N-terminal" evidence="6">
    <location>
        <begin position="9"/>
        <end position="253"/>
    </location>
</feature>
<dbReference type="Proteomes" id="UP000019253">
    <property type="component" value="Unassembled WGS sequence"/>
</dbReference>
<dbReference type="AlphaFoldDB" id="W7BF02"/>
<dbReference type="Gene3D" id="3.30.420.40">
    <property type="match status" value="2"/>
</dbReference>
<protein>
    <recommendedName>
        <fullName evidence="10">Gluconate kinase</fullName>
    </recommendedName>
</protein>
<dbReference type="InterPro" id="IPR018485">
    <property type="entry name" value="FGGY_C"/>
</dbReference>
<evidence type="ECO:0000259" key="6">
    <source>
        <dbReference type="Pfam" id="PF00370"/>
    </source>
</evidence>
<evidence type="ECO:0008006" key="10">
    <source>
        <dbReference type="Google" id="ProtNLM"/>
    </source>
</evidence>
<dbReference type="GO" id="GO:0005975">
    <property type="term" value="P:carbohydrate metabolic process"/>
    <property type="evidence" value="ECO:0007669"/>
    <property type="project" value="InterPro"/>
</dbReference>
<name>W7BF02_9LIST</name>
<dbReference type="PANTHER" id="PTHR43095">
    <property type="entry name" value="SUGAR KINASE"/>
    <property type="match status" value="1"/>
</dbReference>
<evidence type="ECO:0000256" key="5">
    <source>
        <dbReference type="RuleBase" id="RU003733"/>
    </source>
</evidence>
<dbReference type="InterPro" id="IPR018483">
    <property type="entry name" value="Carb_kinase_FGGY_CS"/>
</dbReference>
<dbReference type="PANTHER" id="PTHR43095:SF2">
    <property type="entry name" value="GLUCONOKINASE"/>
    <property type="match status" value="1"/>
</dbReference>
<dbReference type="PROSITE" id="PS00445">
    <property type="entry name" value="FGGY_KINASES_2"/>
    <property type="match status" value="1"/>
</dbReference>
<comment type="caution">
    <text evidence="8">The sequence shown here is derived from an EMBL/GenBank/DDBJ whole genome shotgun (WGS) entry which is preliminary data.</text>
</comment>
<keyword evidence="2" id="KW-0597">Phosphoprotein</keyword>
<proteinExistence type="inferred from homology"/>
<sequence length="516" mass="56672">MWMGNTVLVMGVDIGTTSTKAVIFDGNGEVVARESRGYPLLTDDSGMAEQEPRVILDAVVAAINAVIETAAVDAKQLLAISFSAAMHSLIAVDVDGEPLTNCITWADQRSGAALERRKRDFYLHQVYEKTGTPIHPMSPFAKLCWLHDDFPDVVARTDKFIGIKTYVLHALFGEYVVDEASASASGLYNMLEHDWEPIALDITRITASQLPKVVGESYQLRGVVSAWKEALHVVAENTIFVVGSSDGALANVGIGSVGEHDVTLTVGTSGAVRKLTQTYHVDDWQRTFCYGVADGYFVQGGAVNNGGAVLAWGLEQFGTDAERATNDFTRFIDDIAQTEPGANGLLFQPYLLGERAPYWTDQIRGSFVGITINHTRAHFIRAILEGIAFNLAHVYEVMSDPNDKIHVTGGLSQHPIWCQLVADVFDREVIVPHTIEGSSLGAAIIALYSLGILPTLELPKKWPPSHVYQPNPENVAIYKSLQPIFQQITTQLMSSYERLIDWQKSQLNGKIERNNR</sequence>
<dbReference type="CDD" id="cd07770">
    <property type="entry name" value="ASKHA_NBD_FGGY_GntK"/>
    <property type="match status" value="1"/>
</dbReference>
<evidence type="ECO:0000313" key="9">
    <source>
        <dbReference type="Proteomes" id="UP000019253"/>
    </source>
</evidence>
<comment type="similarity">
    <text evidence="1 5">Belongs to the FGGY kinase family.</text>
</comment>
<evidence type="ECO:0000256" key="1">
    <source>
        <dbReference type="ARBA" id="ARBA00009156"/>
    </source>
</evidence>
<reference evidence="8 9" key="1">
    <citation type="journal article" date="2014" name="Int. J. Syst. Evol. Microbiol.">
        <title>Listeria floridensis sp. nov., Listeria aquatica sp. nov., Listeria cornellensis sp. nov., Listeria riparia sp. nov. and Listeria grandensis sp. nov., from agricultural and natural environments.</title>
        <authorList>
            <person name="den Bakker H.C."/>
            <person name="Warchocki S."/>
            <person name="Wright E.M."/>
            <person name="Allred A.F."/>
            <person name="Ahlstrom C."/>
            <person name="Manuel C.S."/>
            <person name="Stasiewicz M.J."/>
            <person name="Burrell A."/>
            <person name="Roof S."/>
            <person name="Strawn L."/>
            <person name="Fortes E.D."/>
            <person name="Nightingale K.K."/>
            <person name="Kephart D."/>
            <person name="Wiedmann M."/>
        </authorList>
    </citation>
    <scope>NUCLEOTIDE SEQUENCE [LARGE SCALE GENOMIC DNA]</scope>
    <source>
        <strain evidence="9">FSL F6-971</strain>
    </source>
</reference>
<dbReference type="STRING" id="1265819.PGRAN_14113"/>
<dbReference type="Pfam" id="PF00370">
    <property type="entry name" value="FGGY_N"/>
    <property type="match status" value="1"/>
</dbReference>
<dbReference type="InterPro" id="IPR018484">
    <property type="entry name" value="FGGY_N"/>
</dbReference>
<dbReference type="InterPro" id="IPR043129">
    <property type="entry name" value="ATPase_NBD"/>
</dbReference>
<dbReference type="GO" id="GO:0016773">
    <property type="term" value="F:phosphotransferase activity, alcohol group as acceptor"/>
    <property type="evidence" value="ECO:0007669"/>
    <property type="project" value="InterPro"/>
</dbReference>
<feature type="domain" description="Carbohydrate kinase FGGY C-terminal" evidence="7">
    <location>
        <begin position="264"/>
        <end position="449"/>
    </location>
</feature>
<dbReference type="InterPro" id="IPR050406">
    <property type="entry name" value="FGGY_Carb_Kinase"/>
</dbReference>
<gene>
    <name evidence="8" type="ORF">PGRAN_14113</name>
</gene>
<keyword evidence="9" id="KW-1185">Reference proteome</keyword>
<evidence type="ECO:0000256" key="3">
    <source>
        <dbReference type="ARBA" id="ARBA00022679"/>
    </source>
</evidence>
<dbReference type="SUPFAM" id="SSF53067">
    <property type="entry name" value="Actin-like ATPase domain"/>
    <property type="match status" value="2"/>
</dbReference>
<dbReference type="PATRIC" id="fig|1265819.5.peg.2820"/>
<keyword evidence="3 5" id="KW-0808">Transferase</keyword>
<dbReference type="PIRSF" id="PIRSF000538">
    <property type="entry name" value="GlpK"/>
    <property type="match status" value="1"/>
</dbReference>
<dbReference type="InterPro" id="IPR000577">
    <property type="entry name" value="Carb_kinase_FGGY"/>
</dbReference>
<dbReference type="EMBL" id="AODD01000026">
    <property type="protein sequence ID" value="EUJ21736.1"/>
    <property type="molecule type" value="Genomic_DNA"/>
</dbReference>
<dbReference type="Pfam" id="PF02782">
    <property type="entry name" value="FGGY_C"/>
    <property type="match status" value="1"/>
</dbReference>